<dbReference type="PANTHER" id="PTHR47992">
    <property type="entry name" value="PROTEIN PHOSPHATASE"/>
    <property type="match status" value="1"/>
</dbReference>
<keyword evidence="3" id="KW-1185">Reference proteome</keyword>
<dbReference type="EMBL" id="CP042912">
    <property type="protein sequence ID" value="QEG20396.1"/>
    <property type="molecule type" value="Genomic_DNA"/>
</dbReference>
<organism evidence="2 3">
    <name type="scientific">Mariniblastus fucicola</name>
    <dbReference type="NCBI Taxonomy" id="980251"/>
    <lineage>
        <taxon>Bacteria</taxon>
        <taxon>Pseudomonadati</taxon>
        <taxon>Planctomycetota</taxon>
        <taxon>Planctomycetia</taxon>
        <taxon>Pirellulales</taxon>
        <taxon>Pirellulaceae</taxon>
        <taxon>Mariniblastus</taxon>
    </lineage>
</organism>
<accession>A0A5B9P733</accession>
<dbReference type="InterPro" id="IPR036457">
    <property type="entry name" value="PPM-type-like_dom_sf"/>
</dbReference>
<dbReference type="SMART" id="SM00332">
    <property type="entry name" value="PP2Cc"/>
    <property type="match status" value="1"/>
</dbReference>
<dbReference type="Pfam" id="PF13672">
    <property type="entry name" value="PP2C_2"/>
    <property type="match status" value="1"/>
</dbReference>
<protein>
    <recommendedName>
        <fullName evidence="1">PPM-type phosphatase domain-containing protein</fullName>
    </recommendedName>
</protein>
<keyword evidence="2" id="KW-0378">Hydrolase</keyword>
<dbReference type="PROSITE" id="PS51746">
    <property type="entry name" value="PPM_2"/>
    <property type="match status" value="1"/>
</dbReference>
<dbReference type="RefSeq" id="WP_075082581.1">
    <property type="nucleotide sequence ID" value="NZ_CP042912.1"/>
</dbReference>
<dbReference type="KEGG" id="mff:MFFC18_02440"/>
<dbReference type="CDD" id="cd00143">
    <property type="entry name" value="PP2Cc"/>
    <property type="match status" value="1"/>
</dbReference>
<sequence>MSTSTKSNLWLLAHDDEPAQFEFCGGHAFAFSRTSPNKTSVNEDAAAVVELSPEHGVFVVADGMGGASSGDRAAKCIVETLIHHLESSDFAGDSARSQILDAIEEANREVLGWGIGAGSTVVVAEYLDRSIRTFHVGDATALVCSNRGTLKLSTIAHAPVAMAVEAGMIDEFEAIIHEDRHLINNCVGSTEMKIELGPVFEMASRDTLILGSDGLFDNLTTEEIIDVIRVGHFGRQANLLIQLARDRMQTPETLPSKPDDMTIIGFRQT</sequence>
<dbReference type="InterPro" id="IPR001932">
    <property type="entry name" value="PPM-type_phosphatase-like_dom"/>
</dbReference>
<dbReference type="AlphaFoldDB" id="A0A5B9P733"/>
<dbReference type="STRING" id="980251.GCA_001642875_04586"/>
<dbReference type="SMART" id="SM00331">
    <property type="entry name" value="PP2C_SIG"/>
    <property type="match status" value="1"/>
</dbReference>
<feature type="domain" description="PPM-type phosphatase" evidence="1">
    <location>
        <begin position="28"/>
        <end position="268"/>
    </location>
</feature>
<dbReference type="OrthoDB" id="261518at2"/>
<evidence type="ECO:0000259" key="1">
    <source>
        <dbReference type="PROSITE" id="PS51746"/>
    </source>
</evidence>
<dbReference type="InterPro" id="IPR015655">
    <property type="entry name" value="PP2C"/>
</dbReference>
<dbReference type="GO" id="GO:0004722">
    <property type="term" value="F:protein serine/threonine phosphatase activity"/>
    <property type="evidence" value="ECO:0007669"/>
    <property type="project" value="InterPro"/>
</dbReference>
<name>A0A5B9P733_9BACT</name>
<proteinExistence type="predicted"/>
<dbReference type="SUPFAM" id="SSF81606">
    <property type="entry name" value="PP2C-like"/>
    <property type="match status" value="1"/>
</dbReference>
<evidence type="ECO:0000313" key="2">
    <source>
        <dbReference type="EMBL" id="QEG20396.1"/>
    </source>
</evidence>
<gene>
    <name evidence="2" type="ORF">MFFC18_02440</name>
</gene>
<reference evidence="2 3" key="1">
    <citation type="submission" date="2019-08" db="EMBL/GenBank/DDBJ databases">
        <title>Deep-cultivation of Planctomycetes and their phenomic and genomic characterization uncovers novel biology.</title>
        <authorList>
            <person name="Wiegand S."/>
            <person name="Jogler M."/>
            <person name="Boedeker C."/>
            <person name="Pinto D."/>
            <person name="Vollmers J."/>
            <person name="Rivas-Marin E."/>
            <person name="Kohn T."/>
            <person name="Peeters S.H."/>
            <person name="Heuer A."/>
            <person name="Rast P."/>
            <person name="Oberbeckmann S."/>
            <person name="Bunk B."/>
            <person name="Jeske O."/>
            <person name="Meyerdierks A."/>
            <person name="Storesund J.E."/>
            <person name="Kallscheuer N."/>
            <person name="Luecker S."/>
            <person name="Lage O.M."/>
            <person name="Pohl T."/>
            <person name="Merkel B.J."/>
            <person name="Hornburger P."/>
            <person name="Mueller R.-W."/>
            <person name="Bruemmer F."/>
            <person name="Labrenz M."/>
            <person name="Spormann A.M."/>
            <person name="Op den Camp H."/>
            <person name="Overmann J."/>
            <person name="Amann R."/>
            <person name="Jetten M.S.M."/>
            <person name="Mascher T."/>
            <person name="Medema M.H."/>
            <person name="Devos D.P."/>
            <person name="Kaster A.-K."/>
            <person name="Ovreas L."/>
            <person name="Rohde M."/>
            <person name="Galperin M.Y."/>
            <person name="Jogler C."/>
        </authorList>
    </citation>
    <scope>NUCLEOTIDE SEQUENCE [LARGE SCALE GENOMIC DNA]</scope>
    <source>
        <strain evidence="2 3">FC18</strain>
    </source>
</reference>
<dbReference type="Gene3D" id="3.60.40.10">
    <property type="entry name" value="PPM-type phosphatase domain"/>
    <property type="match status" value="1"/>
</dbReference>
<evidence type="ECO:0000313" key="3">
    <source>
        <dbReference type="Proteomes" id="UP000322214"/>
    </source>
</evidence>
<dbReference type="Proteomes" id="UP000322214">
    <property type="component" value="Chromosome"/>
</dbReference>